<dbReference type="GO" id="GO:0000155">
    <property type="term" value="F:phosphorelay sensor kinase activity"/>
    <property type="evidence" value="ECO:0007669"/>
    <property type="project" value="InterPro"/>
</dbReference>
<keyword evidence="5" id="KW-1185">Reference proteome</keyword>
<dbReference type="GO" id="GO:0016020">
    <property type="term" value="C:membrane"/>
    <property type="evidence" value="ECO:0007669"/>
    <property type="project" value="InterPro"/>
</dbReference>
<dbReference type="Gene3D" id="3.30.565.10">
    <property type="entry name" value="Histidine kinase-like ATPase, C-terminal domain"/>
    <property type="match status" value="1"/>
</dbReference>
<feature type="transmembrane region" description="Helical" evidence="1">
    <location>
        <begin position="222"/>
        <end position="238"/>
    </location>
</feature>
<evidence type="ECO:0000259" key="2">
    <source>
        <dbReference type="Pfam" id="PF06580"/>
    </source>
</evidence>
<accession>A0A936ZYE0</accession>
<gene>
    <name evidence="4" type="ORF">JJQ60_13835</name>
</gene>
<feature type="domain" description="Signal transduction histidine kinase internal region" evidence="2">
    <location>
        <begin position="413"/>
        <end position="489"/>
    </location>
</feature>
<dbReference type="EMBL" id="JAERQJ010000005">
    <property type="protein sequence ID" value="MBL0684606.1"/>
    <property type="molecule type" value="Genomic_DNA"/>
</dbReference>
<dbReference type="Pfam" id="PF06580">
    <property type="entry name" value="His_kinase"/>
    <property type="match status" value="1"/>
</dbReference>
<evidence type="ECO:0000259" key="3">
    <source>
        <dbReference type="Pfam" id="PF07695"/>
    </source>
</evidence>
<dbReference type="Proteomes" id="UP000651057">
    <property type="component" value="Unassembled WGS sequence"/>
</dbReference>
<dbReference type="InterPro" id="IPR011623">
    <property type="entry name" value="7TMR_DISM_rcpt_extracell_dom1"/>
</dbReference>
<feature type="transmembrane region" description="Helical" evidence="1">
    <location>
        <begin position="258"/>
        <end position="278"/>
    </location>
</feature>
<dbReference type="InterPro" id="IPR010559">
    <property type="entry name" value="Sig_transdc_His_kin_internal"/>
</dbReference>
<feature type="transmembrane region" description="Helical" evidence="1">
    <location>
        <begin position="323"/>
        <end position="342"/>
    </location>
</feature>
<feature type="transmembrane region" description="Helical" evidence="1">
    <location>
        <begin position="197"/>
        <end position="215"/>
    </location>
</feature>
<dbReference type="PANTHER" id="PTHR34220:SF7">
    <property type="entry name" value="SENSOR HISTIDINE KINASE YPDA"/>
    <property type="match status" value="1"/>
</dbReference>
<keyword evidence="1" id="KW-0472">Membrane</keyword>
<proteinExistence type="predicted"/>
<sequence length="621" mass="72740">MQQYYKLLLFSILILGMTGYDINAQNDNKQHRIEIPIKIYKTTNDTLLIDQITESDHLFLPSSSFSEKTKPTDTYWIKIDFIEELDALKKDSLWYLNLNKYNFSYASIFYVANNSIVEKLFGSFNDPKTTKSILHPSGIAFKTNSLIKNRFLYLKVKRVKYFESVSSWKVYYVSKETQNLNSQFYSWEDIKTLIPKYLFTGICLIMFILTFAFYITSKKIEFLFYSLYVIWLFVYLNGDVLRTNNLLFGGDTIVSYWLFQIAQVFINLFYVLFVMYYLDTKREYPKLWYIINVIISILSVIIILDTLFFYIEYFTGHLFIMNVQRLVMTLFGVGGMFYLLFYAKDRLPYFIVTGSFLYMIGAWFLFFFGNTTYMIMGSALEITVFALGLSYKIQQEHIEKIHYQKESFINNNKALRAQINPHFIFNSLNSIQNLILSNDKESAVKYLNKFSLLMRNLLESSIETSVILSEEIKLLKKYLELESLRFDNTFNYTIELEENLNPDAIEIPMLIVQPFIENAILHGLLNKNGTDKNLAIRFKTKQNTIICEVEDNGVGRSNSSEINSILKKTNKSRGVEVTKKRLQLLDPSKNENNIEFIDKTDHTGQPLGTKVIIKIPTEYSF</sequence>
<protein>
    <submittedName>
        <fullName evidence="4">Histidine kinase</fullName>
    </submittedName>
</protein>
<evidence type="ECO:0000313" key="4">
    <source>
        <dbReference type="EMBL" id="MBL0684606.1"/>
    </source>
</evidence>
<keyword evidence="1" id="KW-1133">Transmembrane helix</keyword>
<organism evidence="4 5">
    <name type="scientific">Aquimarina mytili</name>
    <dbReference type="NCBI Taxonomy" id="874423"/>
    <lineage>
        <taxon>Bacteria</taxon>
        <taxon>Pseudomonadati</taxon>
        <taxon>Bacteroidota</taxon>
        <taxon>Flavobacteriia</taxon>
        <taxon>Flavobacteriales</taxon>
        <taxon>Flavobacteriaceae</taxon>
        <taxon>Aquimarina</taxon>
    </lineage>
</organism>
<keyword evidence="1" id="KW-0812">Transmembrane</keyword>
<evidence type="ECO:0000256" key="1">
    <source>
        <dbReference type="SAM" id="Phobius"/>
    </source>
</evidence>
<evidence type="ECO:0000313" key="5">
    <source>
        <dbReference type="Proteomes" id="UP000651057"/>
    </source>
</evidence>
<dbReference type="AlphaFoldDB" id="A0A936ZYE0"/>
<feature type="transmembrane region" description="Helical" evidence="1">
    <location>
        <begin position="349"/>
        <end position="367"/>
    </location>
</feature>
<keyword evidence="4" id="KW-0418">Kinase</keyword>
<dbReference type="RefSeq" id="WP_201921148.1">
    <property type="nucleotide sequence ID" value="NZ_BAABAX010000031.1"/>
</dbReference>
<feature type="domain" description="7TM-DISM receptor extracellular" evidence="3">
    <location>
        <begin position="198"/>
        <end position="391"/>
    </location>
</feature>
<dbReference type="Pfam" id="PF07695">
    <property type="entry name" value="7TMR-DISM_7TM"/>
    <property type="match status" value="1"/>
</dbReference>
<keyword evidence="4" id="KW-0808">Transferase</keyword>
<comment type="caution">
    <text evidence="4">The sequence shown here is derived from an EMBL/GenBank/DDBJ whole genome shotgun (WGS) entry which is preliminary data.</text>
</comment>
<dbReference type="SUPFAM" id="SSF55874">
    <property type="entry name" value="ATPase domain of HSP90 chaperone/DNA topoisomerase II/histidine kinase"/>
    <property type="match status" value="1"/>
</dbReference>
<reference evidence="4" key="1">
    <citation type="submission" date="2021-01" db="EMBL/GenBank/DDBJ databases">
        <authorList>
            <person name="Zhong Y.L."/>
        </authorList>
    </citation>
    <scope>NUCLEOTIDE SEQUENCE</scope>
    <source>
        <strain evidence="4">KCTC 23302</strain>
    </source>
</reference>
<dbReference type="InterPro" id="IPR036890">
    <property type="entry name" value="HATPase_C_sf"/>
</dbReference>
<dbReference type="PANTHER" id="PTHR34220">
    <property type="entry name" value="SENSOR HISTIDINE KINASE YPDA"/>
    <property type="match status" value="1"/>
</dbReference>
<dbReference type="InterPro" id="IPR050640">
    <property type="entry name" value="Bact_2-comp_sensor_kinase"/>
</dbReference>
<name>A0A936ZYE0_9FLAO</name>
<feature type="transmembrane region" description="Helical" evidence="1">
    <location>
        <begin position="287"/>
        <end position="311"/>
    </location>
</feature>